<sequence>MEWKLEEGKPFPAGLGEDSPVERMRVPLYIRQGGQAVKSGLYQWELSRRHSILTAMKGPALLDEEENTPEFLISSEVLSLTEQEFLEWLQGKKGLEELNSGEDMPYWCSYIEAVPL</sequence>
<dbReference type="Proteomes" id="UP000886804">
    <property type="component" value="Unassembled WGS sequence"/>
</dbReference>
<accession>A0A9D2L6P7</accession>
<reference evidence="1" key="1">
    <citation type="journal article" date="2021" name="PeerJ">
        <title>Extensive microbial diversity within the chicken gut microbiome revealed by metagenomics and culture.</title>
        <authorList>
            <person name="Gilroy R."/>
            <person name="Ravi A."/>
            <person name="Getino M."/>
            <person name="Pursley I."/>
            <person name="Horton D.L."/>
            <person name="Alikhan N.F."/>
            <person name="Baker D."/>
            <person name="Gharbi K."/>
            <person name="Hall N."/>
            <person name="Watson M."/>
            <person name="Adriaenssens E.M."/>
            <person name="Foster-Nyarko E."/>
            <person name="Jarju S."/>
            <person name="Secka A."/>
            <person name="Antonio M."/>
            <person name="Oren A."/>
            <person name="Chaudhuri R.R."/>
            <person name="La Ragione R."/>
            <person name="Hildebrand F."/>
            <person name="Pallen M.J."/>
        </authorList>
    </citation>
    <scope>NUCLEOTIDE SEQUENCE</scope>
    <source>
        <strain evidence="1">CHK188-4685</strain>
    </source>
</reference>
<organism evidence="1 2">
    <name type="scientific">Candidatus Enterocloster faecavium</name>
    <dbReference type="NCBI Taxonomy" id="2838560"/>
    <lineage>
        <taxon>Bacteria</taxon>
        <taxon>Bacillati</taxon>
        <taxon>Bacillota</taxon>
        <taxon>Clostridia</taxon>
        <taxon>Lachnospirales</taxon>
        <taxon>Lachnospiraceae</taxon>
        <taxon>Enterocloster</taxon>
    </lineage>
</organism>
<name>A0A9D2L6P7_9FIRM</name>
<proteinExistence type="predicted"/>
<comment type="caution">
    <text evidence="1">The sequence shown here is derived from an EMBL/GenBank/DDBJ whole genome shotgun (WGS) entry which is preliminary data.</text>
</comment>
<evidence type="ECO:0000313" key="2">
    <source>
        <dbReference type="Proteomes" id="UP000886804"/>
    </source>
</evidence>
<protein>
    <submittedName>
        <fullName evidence="1">Uncharacterized protein</fullName>
    </submittedName>
</protein>
<dbReference type="AlphaFoldDB" id="A0A9D2L6P7"/>
<evidence type="ECO:0000313" key="1">
    <source>
        <dbReference type="EMBL" id="HJB06886.1"/>
    </source>
</evidence>
<dbReference type="EMBL" id="DWYS01000042">
    <property type="protein sequence ID" value="HJB06886.1"/>
    <property type="molecule type" value="Genomic_DNA"/>
</dbReference>
<reference evidence="1" key="2">
    <citation type="submission" date="2021-04" db="EMBL/GenBank/DDBJ databases">
        <authorList>
            <person name="Gilroy R."/>
        </authorList>
    </citation>
    <scope>NUCLEOTIDE SEQUENCE</scope>
    <source>
        <strain evidence="1">CHK188-4685</strain>
    </source>
</reference>
<gene>
    <name evidence="1" type="ORF">H9716_03360</name>
</gene>